<name>A0ABV6G5P6_9GAMM</name>
<sequence length="338" mass="36234">MMRFYKLPKTGAISDLTLDEKETPQPARGQVLVRMRAASLNYRDLMVVTGRYGRGGVAENRIPLSDGAGEVVEVGENVDRFAVGDRVAGIFMQNWLAGEVKDSHSDSALGGAIDGVLSEFVLFDQQGLVALPAHMDFAQGATLPCAAVTAWNALYHGRSPLKAGDSVLLLGTGGVSMFALQLAKAAGAEVIQTSSSDDKLARVRQLGADHVINYRDTPEWQDEVRHLTDGRGVDHVVEVGGAGTLARSLRATRTGGQVNLIGVLTGGEINPTILLGKSISLRGIYVGSRELFEQMNRSLSLHRIEPVIDTTFDFDNAPAALEHLASQQHLGKIVIIID</sequence>
<dbReference type="Pfam" id="PF08240">
    <property type="entry name" value="ADH_N"/>
    <property type="match status" value="1"/>
</dbReference>
<dbReference type="Proteomes" id="UP001589814">
    <property type="component" value="Unassembled WGS sequence"/>
</dbReference>
<evidence type="ECO:0000313" key="2">
    <source>
        <dbReference type="EMBL" id="MFC0268828.1"/>
    </source>
</evidence>
<dbReference type="InterPro" id="IPR052711">
    <property type="entry name" value="Zinc_ADH-like"/>
</dbReference>
<dbReference type="InterPro" id="IPR020843">
    <property type="entry name" value="ER"/>
</dbReference>
<dbReference type="SUPFAM" id="SSF51735">
    <property type="entry name" value="NAD(P)-binding Rossmann-fold domains"/>
    <property type="match status" value="1"/>
</dbReference>
<dbReference type="EMBL" id="JBHLVX010000050">
    <property type="protein sequence ID" value="MFC0268828.1"/>
    <property type="molecule type" value="Genomic_DNA"/>
</dbReference>
<keyword evidence="2" id="KW-0560">Oxidoreductase</keyword>
<comment type="caution">
    <text evidence="2">The sequence shown here is derived from an EMBL/GenBank/DDBJ whole genome shotgun (WGS) entry which is preliminary data.</text>
</comment>
<dbReference type="CDD" id="cd08276">
    <property type="entry name" value="MDR7"/>
    <property type="match status" value="1"/>
</dbReference>
<evidence type="ECO:0000259" key="1">
    <source>
        <dbReference type="SMART" id="SM00829"/>
    </source>
</evidence>
<dbReference type="Gene3D" id="3.40.50.720">
    <property type="entry name" value="NAD(P)-binding Rossmann-like Domain"/>
    <property type="match status" value="1"/>
</dbReference>
<reference evidence="2 3" key="1">
    <citation type="submission" date="2024-09" db="EMBL/GenBank/DDBJ databases">
        <authorList>
            <person name="Sun Q."/>
            <person name="Mori K."/>
        </authorList>
    </citation>
    <scope>NUCLEOTIDE SEQUENCE [LARGE SCALE GENOMIC DNA]</scope>
    <source>
        <strain evidence="2 3">CCM 7415</strain>
    </source>
</reference>
<protein>
    <submittedName>
        <fullName evidence="2">NAD(P)-dependent alcohol dehydrogenase</fullName>
        <ecNumber evidence="2">1.1.1.-</ecNumber>
    </submittedName>
</protein>
<dbReference type="EC" id="1.1.1.-" evidence="2"/>
<evidence type="ECO:0000313" key="3">
    <source>
        <dbReference type="Proteomes" id="UP001589814"/>
    </source>
</evidence>
<dbReference type="InterPro" id="IPR036291">
    <property type="entry name" value="NAD(P)-bd_dom_sf"/>
</dbReference>
<dbReference type="InterPro" id="IPR011032">
    <property type="entry name" value="GroES-like_sf"/>
</dbReference>
<proteinExistence type="predicted"/>
<accession>A0ABV6G5P6</accession>
<gene>
    <name evidence="2" type="ORF">ACFFHW_12685</name>
</gene>
<dbReference type="Gene3D" id="3.90.180.10">
    <property type="entry name" value="Medium-chain alcohol dehydrogenases, catalytic domain"/>
    <property type="match status" value="1"/>
</dbReference>
<keyword evidence="3" id="KW-1185">Reference proteome</keyword>
<feature type="domain" description="Enoyl reductase (ER)" evidence="1">
    <location>
        <begin position="11"/>
        <end position="335"/>
    </location>
</feature>
<dbReference type="GO" id="GO:0016491">
    <property type="term" value="F:oxidoreductase activity"/>
    <property type="evidence" value="ECO:0007669"/>
    <property type="project" value="UniProtKB-KW"/>
</dbReference>
<dbReference type="InterPro" id="IPR013154">
    <property type="entry name" value="ADH-like_N"/>
</dbReference>
<organism evidence="2 3">
    <name type="scientific">Kushneria aurantia</name>
    <dbReference type="NCBI Taxonomy" id="504092"/>
    <lineage>
        <taxon>Bacteria</taxon>
        <taxon>Pseudomonadati</taxon>
        <taxon>Pseudomonadota</taxon>
        <taxon>Gammaproteobacteria</taxon>
        <taxon>Oceanospirillales</taxon>
        <taxon>Halomonadaceae</taxon>
        <taxon>Kushneria</taxon>
    </lineage>
</organism>
<dbReference type="Pfam" id="PF00107">
    <property type="entry name" value="ADH_zinc_N"/>
    <property type="match status" value="1"/>
</dbReference>
<dbReference type="PANTHER" id="PTHR45033:SF2">
    <property type="entry name" value="ZINC-TYPE ALCOHOL DEHYDROGENASE-LIKE PROTEIN C1773.06C"/>
    <property type="match status" value="1"/>
</dbReference>
<dbReference type="SMART" id="SM00829">
    <property type="entry name" value="PKS_ER"/>
    <property type="match status" value="1"/>
</dbReference>
<dbReference type="RefSeq" id="WP_019950677.1">
    <property type="nucleotide sequence ID" value="NZ_JBHLVX010000050.1"/>
</dbReference>
<dbReference type="InterPro" id="IPR013149">
    <property type="entry name" value="ADH-like_C"/>
</dbReference>
<dbReference type="SUPFAM" id="SSF50129">
    <property type="entry name" value="GroES-like"/>
    <property type="match status" value="1"/>
</dbReference>
<dbReference type="PANTHER" id="PTHR45033">
    <property type="match status" value="1"/>
</dbReference>